<name>A0A380PUL6_YERFR</name>
<dbReference type="AlphaFoldDB" id="A0A380PUL6"/>
<dbReference type="Pfam" id="PF10109">
    <property type="entry name" value="Phage_TAC_7"/>
    <property type="match status" value="1"/>
</dbReference>
<accession>A0A380PUL6</accession>
<gene>
    <name evidence="1" type="ORF">NCTC11470_02381</name>
</gene>
<evidence type="ECO:0000313" key="1">
    <source>
        <dbReference type="EMBL" id="SUP77315.1"/>
    </source>
</evidence>
<proteinExistence type="predicted"/>
<evidence type="ECO:0008006" key="3">
    <source>
        <dbReference type="Google" id="ProtNLM"/>
    </source>
</evidence>
<sequence>MKLELTTPITAHGEEINEIEIRDPTGKDVRELGYPYQLNPDDSVKLLSAVVCKYITRLGNIPPSAVDSMTPPDLNMAGWMVARFFLGS</sequence>
<dbReference type="RefSeq" id="WP_115155730.1">
    <property type="nucleotide sequence ID" value="NZ_UHJA01000001.1"/>
</dbReference>
<dbReference type="InterPro" id="IPR019289">
    <property type="entry name" value="Phage_tail_E/E"/>
</dbReference>
<dbReference type="Proteomes" id="UP000254835">
    <property type="component" value="Unassembled WGS sequence"/>
</dbReference>
<evidence type="ECO:0000313" key="2">
    <source>
        <dbReference type="Proteomes" id="UP000254835"/>
    </source>
</evidence>
<dbReference type="EMBL" id="UHJA01000001">
    <property type="protein sequence ID" value="SUP77315.1"/>
    <property type="molecule type" value="Genomic_DNA"/>
</dbReference>
<reference evidence="1 2" key="1">
    <citation type="submission" date="2018-06" db="EMBL/GenBank/DDBJ databases">
        <authorList>
            <consortium name="Pathogen Informatics"/>
            <person name="Doyle S."/>
        </authorList>
    </citation>
    <scope>NUCLEOTIDE SEQUENCE [LARGE SCALE GENOMIC DNA]</scope>
    <source>
        <strain evidence="1 2">NCTC11470</strain>
    </source>
</reference>
<organism evidence="1 2">
    <name type="scientific">Yersinia frederiksenii</name>
    <dbReference type="NCBI Taxonomy" id="29484"/>
    <lineage>
        <taxon>Bacteria</taxon>
        <taxon>Pseudomonadati</taxon>
        <taxon>Pseudomonadota</taxon>
        <taxon>Gammaproteobacteria</taxon>
        <taxon>Enterobacterales</taxon>
        <taxon>Yersiniaceae</taxon>
        <taxon>Yersinia</taxon>
    </lineage>
</organism>
<protein>
    <recommendedName>
        <fullName evidence="3">Phage tail assembly protein</fullName>
    </recommendedName>
</protein>
<dbReference type="OrthoDB" id="8595372at2"/>